<dbReference type="InterPro" id="IPR018535">
    <property type="entry name" value="DUF1996"/>
</dbReference>
<evidence type="ECO:0000256" key="1">
    <source>
        <dbReference type="SAM" id="SignalP"/>
    </source>
</evidence>
<dbReference type="STRING" id="39966.A0A369JMR5"/>
<dbReference type="Proteomes" id="UP000076154">
    <property type="component" value="Unassembled WGS sequence"/>
</dbReference>
<sequence>MITGISIMILAVLHADFGDAYWLMGANNILTTQRLDPVVYPNMVSTHVHSVLGGSNFGINASSDNLRRSACTSIPIPQDKSNYWFPQLYFQWQNGTFTSVNGNAVIEKSGYTKPFPDDFRMISGDPNLRTFDASSFAQQAVTYLCLDFSKTSGKFNELPKGRCRSGIRSQINFPSCWDGKNSDSPDHKSHVAFLSTGPDNGTCNDPNFPVTIPRIFLEVYWNTPIFDVFRPRAMVPDQPFVFSNGDPTGYGYHADFINGWEPGVLQRAVNECNCNPYGDPTCCAAQQIFTIDQNTNCYITDTVDEATTGILAALPGNNPVQAGCYEEYFETSTPALLSPIFVYNEMGDLLPPKGSIFIPSTTRNVTQTARGTCIRNWGAVSYKLDFVLVNMMALGLLYGVFFV</sequence>
<evidence type="ECO:0000259" key="2">
    <source>
        <dbReference type="Pfam" id="PF09362"/>
    </source>
</evidence>
<proteinExistence type="predicted"/>
<reference evidence="3" key="1">
    <citation type="submission" date="2018-04" db="EMBL/GenBank/DDBJ databases">
        <title>Whole genome sequencing of Hypsizygus marmoreus.</title>
        <authorList>
            <person name="Choi I.-G."/>
            <person name="Min B."/>
            <person name="Kim J.-G."/>
            <person name="Kim S."/>
            <person name="Oh Y.-L."/>
            <person name="Kong W.-S."/>
            <person name="Park H."/>
            <person name="Jeong J."/>
            <person name="Song E.-S."/>
        </authorList>
    </citation>
    <scope>NUCLEOTIDE SEQUENCE [LARGE SCALE GENOMIC DNA]</scope>
    <source>
        <strain evidence="3">51987-8</strain>
    </source>
</reference>
<comment type="caution">
    <text evidence="3">The sequence shown here is derived from an EMBL/GenBank/DDBJ whole genome shotgun (WGS) entry which is preliminary data.</text>
</comment>
<accession>A0A369JMR5</accession>
<dbReference type="OrthoDB" id="74764at2759"/>
<protein>
    <recommendedName>
        <fullName evidence="2">DUF1996 domain-containing protein</fullName>
    </recommendedName>
</protein>
<gene>
    <name evidence="3" type="ORF">Hypma_009210</name>
</gene>
<keyword evidence="4" id="KW-1185">Reference proteome</keyword>
<evidence type="ECO:0000313" key="4">
    <source>
        <dbReference type="Proteomes" id="UP000076154"/>
    </source>
</evidence>
<dbReference type="AlphaFoldDB" id="A0A369JMR5"/>
<feature type="chain" id="PRO_5016884008" description="DUF1996 domain-containing protein" evidence="1">
    <location>
        <begin position="21"/>
        <end position="403"/>
    </location>
</feature>
<keyword evidence="1" id="KW-0732">Signal</keyword>
<name>A0A369JMR5_HYPMA</name>
<dbReference type="PANTHER" id="PTHR43662">
    <property type="match status" value="1"/>
</dbReference>
<feature type="domain" description="DUF1996" evidence="2">
    <location>
        <begin position="36"/>
        <end position="260"/>
    </location>
</feature>
<evidence type="ECO:0000313" key="3">
    <source>
        <dbReference type="EMBL" id="RDB23529.1"/>
    </source>
</evidence>
<dbReference type="PANTHER" id="PTHR43662:SF3">
    <property type="entry name" value="DOMAIN PROTEIN, PUTATIVE (AFU_ORTHOLOGUE AFUA_6G11970)-RELATED"/>
    <property type="match status" value="1"/>
</dbReference>
<dbReference type="Pfam" id="PF09362">
    <property type="entry name" value="DUF1996"/>
    <property type="match status" value="1"/>
</dbReference>
<organism evidence="3 4">
    <name type="scientific">Hypsizygus marmoreus</name>
    <name type="common">White beech mushroom</name>
    <name type="synonym">Agaricus marmoreus</name>
    <dbReference type="NCBI Taxonomy" id="39966"/>
    <lineage>
        <taxon>Eukaryota</taxon>
        <taxon>Fungi</taxon>
        <taxon>Dikarya</taxon>
        <taxon>Basidiomycota</taxon>
        <taxon>Agaricomycotina</taxon>
        <taxon>Agaricomycetes</taxon>
        <taxon>Agaricomycetidae</taxon>
        <taxon>Agaricales</taxon>
        <taxon>Tricholomatineae</taxon>
        <taxon>Lyophyllaceae</taxon>
        <taxon>Hypsizygus</taxon>
    </lineage>
</organism>
<dbReference type="EMBL" id="LUEZ02000046">
    <property type="protein sequence ID" value="RDB23529.1"/>
    <property type="molecule type" value="Genomic_DNA"/>
</dbReference>
<feature type="signal peptide" evidence="1">
    <location>
        <begin position="1"/>
        <end position="20"/>
    </location>
</feature>
<dbReference type="InParanoid" id="A0A369JMR5"/>